<dbReference type="PROSITE" id="PS51371">
    <property type="entry name" value="CBS"/>
    <property type="match status" value="2"/>
</dbReference>
<dbReference type="Gene3D" id="3.10.580.10">
    <property type="entry name" value="CBS-domain"/>
    <property type="match status" value="1"/>
</dbReference>
<dbReference type="InterPro" id="IPR000644">
    <property type="entry name" value="CBS_dom"/>
</dbReference>
<keyword evidence="5" id="KW-1185">Reference proteome</keyword>
<dbReference type="AlphaFoldDB" id="A0A148KNJ5"/>
<comment type="caution">
    <text evidence="4">The sequence shown here is derived from an EMBL/GenBank/DDBJ whole genome shotgun (WGS) entry which is preliminary data.</text>
</comment>
<dbReference type="Pfam" id="PF00571">
    <property type="entry name" value="CBS"/>
    <property type="match status" value="2"/>
</dbReference>
<dbReference type="Proteomes" id="UP000070299">
    <property type="component" value="Unassembled WGS sequence"/>
</dbReference>
<gene>
    <name evidence="4" type="ORF">AX660_20080</name>
</gene>
<dbReference type="SUPFAM" id="SSF54631">
    <property type="entry name" value="CBS-domain pair"/>
    <property type="match status" value="1"/>
</dbReference>
<dbReference type="EMBL" id="LSNE01000009">
    <property type="protein sequence ID" value="KXI27829.1"/>
    <property type="molecule type" value="Genomic_DNA"/>
</dbReference>
<evidence type="ECO:0000313" key="5">
    <source>
        <dbReference type="Proteomes" id="UP000070299"/>
    </source>
</evidence>
<dbReference type="PANTHER" id="PTHR43080">
    <property type="entry name" value="CBS DOMAIN-CONTAINING PROTEIN CBSX3, MITOCHONDRIAL"/>
    <property type="match status" value="1"/>
</dbReference>
<name>A0A148KNJ5_9ALTE</name>
<dbReference type="STRING" id="1799789.AX660_20080"/>
<organism evidence="4 5">
    <name type="scientific">Paraglaciecola hydrolytica</name>
    <dbReference type="NCBI Taxonomy" id="1799789"/>
    <lineage>
        <taxon>Bacteria</taxon>
        <taxon>Pseudomonadati</taxon>
        <taxon>Pseudomonadota</taxon>
        <taxon>Gammaproteobacteria</taxon>
        <taxon>Alteromonadales</taxon>
        <taxon>Alteromonadaceae</taxon>
        <taxon>Paraglaciecola</taxon>
    </lineage>
</organism>
<dbReference type="SMART" id="SM00116">
    <property type="entry name" value="CBS"/>
    <property type="match status" value="2"/>
</dbReference>
<protein>
    <recommendedName>
        <fullName evidence="3">CBS domain-containing protein</fullName>
    </recommendedName>
</protein>
<proteinExistence type="predicted"/>
<dbReference type="InterPro" id="IPR051257">
    <property type="entry name" value="Diverse_CBS-Domain"/>
</dbReference>
<feature type="domain" description="CBS" evidence="3">
    <location>
        <begin position="120"/>
        <end position="171"/>
    </location>
</feature>
<dbReference type="RefSeq" id="WP_068379439.1">
    <property type="nucleotide sequence ID" value="NZ_LSNE01000009.1"/>
</dbReference>
<dbReference type="InterPro" id="IPR046342">
    <property type="entry name" value="CBS_dom_sf"/>
</dbReference>
<evidence type="ECO:0000313" key="4">
    <source>
        <dbReference type="EMBL" id="KXI27829.1"/>
    </source>
</evidence>
<sequence>MDIQVNLQSDLREILAQITLAEAMSKQVLTVYEGWSIKRLSQFFIKHDISGAPVIAADDELVGVVTQSDIIRFESNEPNKQDIIKLVRQHYGPFGGPISEAEVRRIQDRAKDYCTVNSIMTPIVVSIDINSSLEQAYNMILTQQVHRLFITQNGLLVGVLTAMDILRILAQ</sequence>
<reference evidence="5" key="1">
    <citation type="submission" date="2016-02" db="EMBL/GenBank/DDBJ databases">
        <authorList>
            <person name="Schultz-Johansen M."/>
            <person name="Glaring M.A."/>
            <person name="Bech P.K."/>
            <person name="Stougaard P."/>
        </authorList>
    </citation>
    <scope>NUCLEOTIDE SEQUENCE [LARGE SCALE GENOMIC DNA]</scope>
    <source>
        <strain evidence="5">S66</strain>
    </source>
</reference>
<accession>A0A148KNJ5</accession>
<dbReference type="PANTHER" id="PTHR43080:SF29">
    <property type="entry name" value="OS02G0818000 PROTEIN"/>
    <property type="match status" value="1"/>
</dbReference>
<evidence type="ECO:0000256" key="1">
    <source>
        <dbReference type="ARBA" id="ARBA00023122"/>
    </source>
</evidence>
<feature type="domain" description="CBS" evidence="3">
    <location>
        <begin position="24"/>
        <end position="83"/>
    </location>
</feature>
<keyword evidence="1 2" id="KW-0129">CBS domain</keyword>
<evidence type="ECO:0000256" key="2">
    <source>
        <dbReference type="PROSITE-ProRule" id="PRU00703"/>
    </source>
</evidence>
<evidence type="ECO:0000259" key="3">
    <source>
        <dbReference type="PROSITE" id="PS51371"/>
    </source>
</evidence>